<evidence type="ECO:0000313" key="10">
    <source>
        <dbReference type="Proteomes" id="UP000198873"/>
    </source>
</evidence>
<evidence type="ECO:0000256" key="7">
    <source>
        <dbReference type="RuleBase" id="RU363032"/>
    </source>
</evidence>
<evidence type="ECO:0000256" key="1">
    <source>
        <dbReference type="ARBA" id="ARBA00004651"/>
    </source>
</evidence>
<sequence length="289" mass="29157">MSPAARGARVRARAPARRITRARVCAAICLLVVGIALLGPLLAWASPTEQVGAPFEGPGAGLPLGTDFLGRDLAARVLHGGRLVLGVAAGATVLATALGLVGGVLLGLMSERAAEPVMRAVDLLAVFPSLLLLLLFATGAPGSDLAVLLAVGLACAPFSIRVIRTVTRQTAAGGYVRTARARGDSAWALARYDIWPNIAGTVLADAGLRFVAAVHLAATAGFLGLGRGAPAAHWGRMIRENLPGAALNPLPVLLPAALLTAFAVAVNLLADHAAARRAGPAGPSGAPHA</sequence>
<evidence type="ECO:0000256" key="5">
    <source>
        <dbReference type="ARBA" id="ARBA00022989"/>
    </source>
</evidence>
<organism evidence="9 10">
    <name type="scientific">Streptomyces harbinensis</name>
    <dbReference type="NCBI Taxonomy" id="1176198"/>
    <lineage>
        <taxon>Bacteria</taxon>
        <taxon>Bacillati</taxon>
        <taxon>Actinomycetota</taxon>
        <taxon>Actinomycetes</taxon>
        <taxon>Kitasatosporales</taxon>
        <taxon>Streptomycetaceae</taxon>
        <taxon>Streptomyces</taxon>
    </lineage>
</organism>
<protein>
    <submittedName>
        <fullName evidence="9">Peptide/nickel transport system permease protein</fullName>
    </submittedName>
</protein>
<keyword evidence="10" id="KW-1185">Reference proteome</keyword>
<dbReference type="CDD" id="cd06261">
    <property type="entry name" value="TM_PBP2"/>
    <property type="match status" value="1"/>
</dbReference>
<dbReference type="Pfam" id="PF00528">
    <property type="entry name" value="BPD_transp_1"/>
    <property type="match status" value="1"/>
</dbReference>
<evidence type="ECO:0000256" key="6">
    <source>
        <dbReference type="ARBA" id="ARBA00023136"/>
    </source>
</evidence>
<proteinExistence type="inferred from homology"/>
<keyword evidence="4 7" id="KW-0812">Transmembrane</keyword>
<dbReference type="SUPFAM" id="SSF161098">
    <property type="entry name" value="MetI-like"/>
    <property type="match status" value="1"/>
</dbReference>
<comment type="subcellular location">
    <subcellularLocation>
        <location evidence="1 7">Cell membrane</location>
        <topology evidence="1 7">Multi-pass membrane protein</topology>
    </subcellularLocation>
</comment>
<dbReference type="PANTHER" id="PTHR43386">
    <property type="entry name" value="OLIGOPEPTIDE TRANSPORT SYSTEM PERMEASE PROTEIN APPC"/>
    <property type="match status" value="1"/>
</dbReference>
<evidence type="ECO:0000313" key="9">
    <source>
        <dbReference type="EMBL" id="SFS40609.1"/>
    </source>
</evidence>
<comment type="similarity">
    <text evidence="7">Belongs to the binding-protein-dependent transport system permease family.</text>
</comment>
<feature type="transmembrane region" description="Helical" evidence="7">
    <location>
        <begin position="120"/>
        <end position="139"/>
    </location>
</feature>
<dbReference type="InterPro" id="IPR000515">
    <property type="entry name" value="MetI-like"/>
</dbReference>
<keyword evidence="5 7" id="KW-1133">Transmembrane helix</keyword>
<dbReference type="AlphaFoldDB" id="A0A1I6PKA3"/>
<feature type="transmembrane region" description="Helical" evidence="7">
    <location>
        <begin position="145"/>
        <end position="163"/>
    </location>
</feature>
<dbReference type="GO" id="GO:0055085">
    <property type="term" value="P:transmembrane transport"/>
    <property type="evidence" value="ECO:0007669"/>
    <property type="project" value="InterPro"/>
</dbReference>
<reference evidence="10" key="1">
    <citation type="submission" date="2016-10" db="EMBL/GenBank/DDBJ databases">
        <authorList>
            <person name="Varghese N."/>
            <person name="Submissions S."/>
        </authorList>
    </citation>
    <scope>NUCLEOTIDE SEQUENCE [LARGE SCALE GENOMIC DNA]</scope>
    <source>
        <strain evidence="10">CGMCC 4.7047</strain>
    </source>
</reference>
<dbReference type="InterPro" id="IPR035906">
    <property type="entry name" value="MetI-like_sf"/>
</dbReference>
<dbReference type="Gene3D" id="1.10.3720.10">
    <property type="entry name" value="MetI-like"/>
    <property type="match status" value="1"/>
</dbReference>
<evidence type="ECO:0000256" key="3">
    <source>
        <dbReference type="ARBA" id="ARBA00022475"/>
    </source>
</evidence>
<dbReference type="PROSITE" id="PS50928">
    <property type="entry name" value="ABC_TM1"/>
    <property type="match status" value="1"/>
</dbReference>
<dbReference type="Proteomes" id="UP000198873">
    <property type="component" value="Unassembled WGS sequence"/>
</dbReference>
<evidence type="ECO:0000256" key="2">
    <source>
        <dbReference type="ARBA" id="ARBA00022448"/>
    </source>
</evidence>
<feature type="transmembrane region" description="Helical" evidence="7">
    <location>
        <begin position="210"/>
        <end position="230"/>
    </location>
</feature>
<feature type="transmembrane region" description="Helical" evidence="7">
    <location>
        <begin position="83"/>
        <end position="108"/>
    </location>
</feature>
<evidence type="ECO:0000256" key="4">
    <source>
        <dbReference type="ARBA" id="ARBA00022692"/>
    </source>
</evidence>
<keyword evidence="6 7" id="KW-0472">Membrane</keyword>
<dbReference type="STRING" id="1176198.SAMN05444716_101566"/>
<name>A0A1I6PKA3_9ACTN</name>
<feature type="domain" description="ABC transmembrane type-1" evidence="8">
    <location>
        <begin position="81"/>
        <end position="270"/>
    </location>
</feature>
<dbReference type="EMBL" id="FPAB01000001">
    <property type="protein sequence ID" value="SFS40609.1"/>
    <property type="molecule type" value="Genomic_DNA"/>
</dbReference>
<keyword evidence="2 7" id="KW-0813">Transport</keyword>
<feature type="transmembrane region" description="Helical" evidence="7">
    <location>
        <begin position="250"/>
        <end position="270"/>
    </location>
</feature>
<evidence type="ECO:0000259" key="8">
    <source>
        <dbReference type="PROSITE" id="PS50928"/>
    </source>
</evidence>
<dbReference type="RefSeq" id="WP_093842058.1">
    <property type="nucleotide sequence ID" value="NZ_FPAB01000001.1"/>
</dbReference>
<dbReference type="GO" id="GO:0005886">
    <property type="term" value="C:plasma membrane"/>
    <property type="evidence" value="ECO:0007669"/>
    <property type="project" value="UniProtKB-SubCell"/>
</dbReference>
<dbReference type="PANTHER" id="PTHR43386:SF25">
    <property type="entry name" value="PEPTIDE ABC TRANSPORTER PERMEASE PROTEIN"/>
    <property type="match status" value="1"/>
</dbReference>
<dbReference type="InterPro" id="IPR050366">
    <property type="entry name" value="BP-dependent_transpt_permease"/>
</dbReference>
<keyword evidence="3" id="KW-1003">Cell membrane</keyword>
<accession>A0A1I6PKA3</accession>
<gene>
    <name evidence="9" type="ORF">SAMN05444716_101566</name>
</gene>